<keyword evidence="3" id="KW-1185">Reference proteome</keyword>
<dbReference type="OrthoDB" id="5843315at2759"/>
<evidence type="ECO:0000256" key="1">
    <source>
        <dbReference type="SAM" id="MobiDB-lite"/>
    </source>
</evidence>
<name>A0A3P6V4S8_LITSI</name>
<organism evidence="2 3">
    <name type="scientific">Litomosoides sigmodontis</name>
    <name type="common">Filarial nematode worm</name>
    <dbReference type="NCBI Taxonomy" id="42156"/>
    <lineage>
        <taxon>Eukaryota</taxon>
        <taxon>Metazoa</taxon>
        <taxon>Ecdysozoa</taxon>
        <taxon>Nematoda</taxon>
        <taxon>Chromadorea</taxon>
        <taxon>Rhabditida</taxon>
        <taxon>Spirurina</taxon>
        <taxon>Spiruromorpha</taxon>
        <taxon>Filarioidea</taxon>
        <taxon>Onchocercidae</taxon>
        <taxon>Litomosoides</taxon>
    </lineage>
</organism>
<gene>
    <name evidence="2" type="ORF">NLS_LOCUS6925</name>
</gene>
<feature type="compositionally biased region" description="Low complexity" evidence="1">
    <location>
        <begin position="36"/>
        <end position="45"/>
    </location>
</feature>
<reference evidence="2 3" key="1">
    <citation type="submission" date="2018-08" db="EMBL/GenBank/DDBJ databases">
        <authorList>
            <person name="Laetsch R D."/>
            <person name="Stevens L."/>
            <person name="Kumar S."/>
            <person name="Blaxter L. M."/>
        </authorList>
    </citation>
    <scope>NUCLEOTIDE SEQUENCE [LARGE SCALE GENOMIC DNA]</scope>
</reference>
<accession>A0A3P6V4S8</accession>
<proteinExistence type="predicted"/>
<dbReference type="AlphaFoldDB" id="A0A3P6V4S8"/>
<protein>
    <recommendedName>
        <fullName evidence="4">WH2 domain-containing protein</fullName>
    </recommendedName>
</protein>
<evidence type="ECO:0000313" key="3">
    <source>
        <dbReference type="Proteomes" id="UP000277928"/>
    </source>
</evidence>
<dbReference type="EMBL" id="UYRX01000656">
    <property type="protein sequence ID" value="VDK85031.1"/>
    <property type="molecule type" value="Genomic_DNA"/>
</dbReference>
<feature type="region of interest" description="Disordered" evidence="1">
    <location>
        <begin position="131"/>
        <end position="161"/>
    </location>
</feature>
<evidence type="ECO:0000313" key="2">
    <source>
        <dbReference type="EMBL" id="VDK85031.1"/>
    </source>
</evidence>
<feature type="compositionally biased region" description="Polar residues" evidence="1">
    <location>
        <begin position="23"/>
        <end position="35"/>
    </location>
</feature>
<evidence type="ECO:0008006" key="4">
    <source>
        <dbReference type="Google" id="ProtNLM"/>
    </source>
</evidence>
<feature type="region of interest" description="Disordered" evidence="1">
    <location>
        <begin position="1"/>
        <end position="52"/>
    </location>
</feature>
<dbReference type="Proteomes" id="UP000277928">
    <property type="component" value="Unassembled WGS sequence"/>
</dbReference>
<sequence>MSEKMPLDRAERIEQHKHELISTDPQQNNLISTNYSASSSSSPPSTQQQRQNDKLLTEINKGIHLRHVIPNAHKQCISMLYDKKCEKSSTTEKDSVKEDETKLEMEKSTDIGNVLLNAMRKRRLLVEFESSSISNEDGNERRLEQWSDSDDTDSNAGKFRN</sequence>
<feature type="compositionally biased region" description="Basic and acidic residues" evidence="1">
    <location>
        <begin position="1"/>
        <end position="21"/>
    </location>
</feature>